<evidence type="ECO:0000256" key="7">
    <source>
        <dbReference type="ARBA" id="ARBA00023136"/>
    </source>
</evidence>
<organism evidence="8 9">
    <name type="scientific">Scleropages formosus</name>
    <name type="common">Asian bonytongue</name>
    <name type="synonym">Osteoglossum formosum</name>
    <dbReference type="NCBI Taxonomy" id="113540"/>
    <lineage>
        <taxon>Eukaryota</taxon>
        <taxon>Metazoa</taxon>
        <taxon>Chordata</taxon>
        <taxon>Craniata</taxon>
        <taxon>Vertebrata</taxon>
        <taxon>Euteleostomi</taxon>
        <taxon>Actinopterygii</taxon>
        <taxon>Neopterygii</taxon>
        <taxon>Teleostei</taxon>
        <taxon>Osteoglossocephala</taxon>
        <taxon>Osteoglossomorpha</taxon>
        <taxon>Osteoglossiformes</taxon>
        <taxon>Osteoglossidae</taxon>
        <taxon>Scleropages</taxon>
    </lineage>
</organism>
<evidence type="ECO:0000256" key="1">
    <source>
        <dbReference type="ARBA" id="ARBA00003891"/>
    </source>
</evidence>
<gene>
    <name evidence="8" type="primary">ODR4</name>
    <name evidence="8" type="synonym">odr4</name>
</gene>
<evidence type="ECO:0000256" key="4">
    <source>
        <dbReference type="ARBA" id="ARBA00020550"/>
    </source>
</evidence>
<evidence type="ECO:0000256" key="2">
    <source>
        <dbReference type="ARBA" id="ARBA00004370"/>
    </source>
</evidence>
<dbReference type="PANTHER" id="PTHR33966">
    <property type="entry name" value="PROTEIN ODR-4 HOMOLOG"/>
    <property type="match status" value="1"/>
</dbReference>
<dbReference type="GO" id="GO:0008104">
    <property type="term" value="P:intracellular protein localization"/>
    <property type="evidence" value="ECO:0007669"/>
    <property type="project" value="TreeGrafter"/>
</dbReference>
<proteinExistence type="inferred from homology"/>
<keyword evidence="5" id="KW-0812">Transmembrane</keyword>
<dbReference type="Proteomes" id="UP000694397">
    <property type="component" value="Chromosome 3"/>
</dbReference>
<protein>
    <recommendedName>
        <fullName evidence="4">Protein odr-4 homolog</fullName>
    </recommendedName>
</protein>
<evidence type="ECO:0000313" key="9">
    <source>
        <dbReference type="Proteomes" id="UP000694397"/>
    </source>
</evidence>
<dbReference type="GO" id="GO:0016020">
    <property type="term" value="C:membrane"/>
    <property type="evidence" value="ECO:0007669"/>
    <property type="project" value="UniProtKB-SubCell"/>
</dbReference>
<comment type="function">
    <text evidence="1">May play a role in the trafficking of a subset of G-protein coupled receptors.</text>
</comment>
<dbReference type="Ensembl" id="ENSSFOT00015008678.2">
    <property type="protein sequence ID" value="ENSSFOP00015008557.2"/>
    <property type="gene ID" value="ENSSFOG00015005445.2"/>
</dbReference>
<evidence type="ECO:0000256" key="5">
    <source>
        <dbReference type="ARBA" id="ARBA00022692"/>
    </source>
</evidence>
<dbReference type="InterPro" id="IPR029454">
    <property type="entry name" value="ODR-4-like"/>
</dbReference>
<name>A0A8C9RAI7_SCLFO</name>
<sequence length="475" mass="52655">MGRGYIVDDSVEKYLVSLQTASLSSLTGLLIGQSLPQRDFVVLAVQTPQKAKSESDPSERKPVHSLCDIDTEWVTQHAKQVSWTLPGGLSVLGVFLITPPDLEKEAQNTLRRLVFSVEKLISKGRLWSLNEDDVSERVGLHICSKTRRAVCRTFDVQDAKSSAKPADWKYQHGVSDSWLVLKCSVELHVRFPTPDITLENLEKSTKVSLQKWGNQIESSICLVNGVRVSSDSELISGQKKNTKAFPSNLRAQILIHNVRKEVRTCASVQVCGGVLALRGVVHCRAYIHSNKPKAKQAAEALKRDIMNTVSYRTEMFFEDLLMSEADGERGILGQKQPLPQRVFASVPGAGFCVCDYMFPDEGTAEVKERLKETLDCDIPEEEVDLTQEVIAGELLLDLTDSLGGGGNPIDPLFNLKYICLCWTVGGNPHKHGNHTHTPHKLSRGCTSTTSRNPAIHTVLQCHLHLCSFYSLCQII</sequence>
<evidence type="ECO:0000256" key="6">
    <source>
        <dbReference type="ARBA" id="ARBA00022989"/>
    </source>
</evidence>
<comment type="similarity">
    <text evidence="3">Belongs to the ODR-4 family.</text>
</comment>
<keyword evidence="6" id="KW-1133">Transmembrane helix</keyword>
<dbReference type="GeneTree" id="ENSGT00390000012568"/>
<dbReference type="OrthoDB" id="21458at2759"/>
<reference evidence="8 9" key="1">
    <citation type="submission" date="2019-04" db="EMBL/GenBank/DDBJ databases">
        <authorList>
            <consortium name="Wellcome Sanger Institute Data Sharing"/>
        </authorList>
    </citation>
    <scope>NUCLEOTIDE SEQUENCE [LARGE SCALE GENOMIC DNA]</scope>
</reference>
<reference evidence="8" key="3">
    <citation type="submission" date="2025-09" db="UniProtKB">
        <authorList>
            <consortium name="Ensembl"/>
        </authorList>
    </citation>
    <scope>IDENTIFICATION</scope>
</reference>
<evidence type="ECO:0000313" key="8">
    <source>
        <dbReference type="Ensembl" id="ENSSFOP00015008557.2"/>
    </source>
</evidence>
<evidence type="ECO:0000256" key="3">
    <source>
        <dbReference type="ARBA" id="ARBA00010131"/>
    </source>
</evidence>
<accession>A0A8C9RAI7</accession>
<dbReference type="PANTHER" id="PTHR33966:SF1">
    <property type="entry name" value="PROTEIN ODR-4 HOMOLOG"/>
    <property type="match status" value="1"/>
</dbReference>
<dbReference type="GO" id="GO:0012505">
    <property type="term" value="C:endomembrane system"/>
    <property type="evidence" value="ECO:0007669"/>
    <property type="project" value="TreeGrafter"/>
</dbReference>
<reference evidence="8" key="2">
    <citation type="submission" date="2025-08" db="UniProtKB">
        <authorList>
            <consortium name="Ensembl"/>
        </authorList>
    </citation>
    <scope>IDENTIFICATION</scope>
</reference>
<keyword evidence="7" id="KW-0472">Membrane</keyword>
<keyword evidence="9" id="KW-1185">Reference proteome</keyword>
<comment type="subcellular location">
    <subcellularLocation>
        <location evidence="2">Membrane</location>
    </subcellularLocation>
</comment>
<dbReference type="AlphaFoldDB" id="A0A8C9RAI7"/>
<dbReference type="Pfam" id="PF14778">
    <property type="entry name" value="ODR4-like"/>
    <property type="match status" value="1"/>
</dbReference>